<dbReference type="InterPro" id="IPR021765">
    <property type="entry name" value="UstYa-like"/>
</dbReference>
<sequence>PQTKSVAAFHQMNCLNHIRQSLYTAAIAATSPASEDDEDDYYASRLPALEHHWRHCLDYLRQSLMCNADITLEKIDASGEKELGSVDGWGTEHLCRDWEGLRTWTEGANRGSLLKGVGT</sequence>
<feature type="non-terminal residue" evidence="3">
    <location>
        <position position="1"/>
    </location>
</feature>
<organism evidence="3 4">
    <name type="scientific">Byssothecium circinans</name>
    <dbReference type="NCBI Taxonomy" id="147558"/>
    <lineage>
        <taxon>Eukaryota</taxon>
        <taxon>Fungi</taxon>
        <taxon>Dikarya</taxon>
        <taxon>Ascomycota</taxon>
        <taxon>Pezizomycotina</taxon>
        <taxon>Dothideomycetes</taxon>
        <taxon>Pleosporomycetidae</taxon>
        <taxon>Pleosporales</taxon>
        <taxon>Massarineae</taxon>
        <taxon>Massarinaceae</taxon>
        <taxon>Byssothecium</taxon>
    </lineage>
</organism>
<dbReference type="Pfam" id="PF11807">
    <property type="entry name" value="UstYa"/>
    <property type="match status" value="1"/>
</dbReference>
<dbReference type="OrthoDB" id="3687641at2759"/>
<dbReference type="EMBL" id="ML977023">
    <property type="protein sequence ID" value="KAF1950757.1"/>
    <property type="molecule type" value="Genomic_DNA"/>
</dbReference>
<evidence type="ECO:0000313" key="3">
    <source>
        <dbReference type="EMBL" id="KAF1950757.1"/>
    </source>
</evidence>
<protein>
    <submittedName>
        <fullName evidence="3">Uncharacterized protein</fullName>
    </submittedName>
</protein>
<comment type="similarity">
    <text evidence="2">Belongs to the ustYa family.</text>
</comment>
<dbReference type="PANTHER" id="PTHR33365">
    <property type="entry name" value="YALI0B05434P"/>
    <property type="match status" value="1"/>
</dbReference>
<dbReference type="Proteomes" id="UP000800035">
    <property type="component" value="Unassembled WGS sequence"/>
</dbReference>
<keyword evidence="4" id="KW-1185">Reference proteome</keyword>
<name>A0A6A5TPA1_9PLEO</name>
<reference evidence="3" key="1">
    <citation type="journal article" date="2020" name="Stud. Mycol.">
        <title>101 Dothideomycetes genomes: a test case for predicting lifestyles and emergence of pathogens.</title>
        <authorList>
            <person name="Haridas S."/>
            <person name="Albert R."/>
            <person name="Binder M."/>
            <person name="Bloem J."/>
            <person name="Labutti K."/>
            <person name="Salamov A."/>
            <person name="Andreopoulos B."/>
            <person name="Baker S."/>
            <person name="Barry K."/>
            <person name="Bills G."/>
            <person name="Bluhm B."/>
            <person name="Cannon C."/>
            <person name="Castanera R."/>
            <person name="Culley D."/>
            <person name="Daum C."/>
            <person name="Ezra D."/>
            <person name="Gonzalez J."/>
            <person name="Henrissat B."/>
            <person name="Kuo A."/>
            <person name="Liang C."/>
            <person name="Lipzen A."/>
            <person name="Lutzoni F."/>
            <person name="Magnuson J."/>
            <person name="Mondo S."/>
            <person name="Nolan M."/>
            <person name="Ohm R."/>
            <person name="Pangilinan J."/>
            <person name="Park H.-J."/>
            <person name="Ramirez L."/>
            <person name="Alfaro M."/>
            <person name="Sun H."/>
            <person name="Tritt A."/>
            <person name="Yoshinaga Y."/>
            <person name="Zwiers L.-H."/>
            <person name="Turgeon B."/>
            <person name="Goodwin S."/>
            <person name="Spatafora J."/>
            <person name="Crous P."/>
            <person name="Grigoriev I."/>
        </authorList>
    </citation>
    <scope>NUCLEOTIDE SEQUENCE</scope>
    <source>
        <strain evidence="3">CBS 675.92</strain>
    </source>
</reference>
<evidence type="ECO:0000256" key="2">
    <source>
        <dbReference type="ARBA" id="ARBA00035112"/>
    </source>
</evidence>
<dbReference type="GO" id="GO:0043386">
    <property type="term" value="P:mycotoxin biosynthetic process"/>
    <property type="evidence" value="ECO:0007669"/>
    <property type="project" value="InterPro"/>
</dbReference>
<accession>A0A6A5TPA1</accession>
<dbReference type="PANTHER" id="PTHR33365:SF4">
    <property type="entry name" value="CYCLOCHLOROTINE BIOSYNTHESIS PROTEIN O"/>
    <property type="match status" value="1"/>
</dbReference>
<evidence type="ECO:0000256" key="1">
    <source>
        <dbReference type="ARBA" id="ARBA00004685"/>
    </source>
</evidence>
<proteinExistence type="inferred from homology"/>
<gene>
    <name evidence="3" type="ORF">CC80DRAFT_576819</name>
</gene>
<evidence type="ECO:0000313" key="4">
    <source>
        <dbReference type="Proteomes" id="UP000800035"/>
    </source>
</evidence>
<dbReference type="AlphaFoldDB" id="A0A6A5TPA1"/>
<comment type="pathway">
    <text evidence="1">Mycotoxin biosynthesis.</text>
</comment>